<evidence type="ECO:0000313" key="2">
    <source>
        <dbReference type="Proteomes" id="UP000483820"/>
    </source>
</evidence>
<dbReference type="KEGG" id="crq:GCK72_013081"/>
<dbReference type="Proteomes" id="UP000483820">
    <property type="component" value="Chromosome IV"/>
</dbReference>
<proteinExistence type="predicted"/>
<accession>A0A6A5GMT1</accession>
<protein>
    <submittedName>
        <fullName evidence="1">Uncharacterized protein</fullName>
    </submittedName>
</protein>
<dbReference type="EMBL" id="WUAV01000004">
    <property type="protein sequence ID" value="KAF1756627.1"/>
    <property type="molecule type" value="Genomic_DNA"/>
</dbReference>
<sequence>MVVHKSKRDGTISEINVLVTLTSVSLENIGPHRVCFYPQPTPSYRNPNENRPVEFSKNPIGSASKNISRKVSSYSKMSSLARVAWVSGYT</sequence>
<reference evidence="1 2" key="1">
    <citation type="submission" date="2019-12" db="EMBL/GenBank/DDBJ databases">
        <title>Chromosome-level assembly of the Caenorhabditis remanei genome.</title>
        <authorList>
            <person name="Teterina A.A."/>
            <person name="Willis J.H."/>
            <person name="Phillips P.C."/>
        </authorList>
    </citation>
    <scope>NUCLEOTIDE SEQUENCE [LARGE SCALE GENOMIC DNA]</scope>
    <source>
        <strain evidence="1 2">PX506</strain>
        <tissue evidence="1">Whole organism</tissue>
    </source>
</reference>
<evidence type="ECO:0000313" key="1">
    <source>
        <dbReference type="EMBL" id="KAF1756627.1"/>
    </source>
</evidence>
<dbReference type="GeneID" id="78775712"/>
<comment type="caution">
    <text evidence="1">The sequence shown here is derived from an EMBL/GenBank/DDBJ whole genome shotgun (WGS) entry which is preliminary data.</text>
</comment>
<dbReference type="CTD" id="78775712"/>
<dbReference type="RefSeq" id="XP_053584400.1">
    <property type="nucleotide sequence ID" value="XM_053729628.1"/>
</dbReference>
<name>A0A6A5GMT1_CAERE</name>
<dbReference type="AlphaFoldDB" id="A0A6A5GMT1"/>
<organism evidence="1 2">
    <name type="scientific">Caenorhabditis remanei</name>
    <name type="common">Caenorhabditis vulgaris</name>
    <dbReference type="NCBI Taxonomy" id="31234"/>
    <lineage>
        <taxon>Eukaryota</taxon>
        <taxon>Metazoa</taxon>
        <taxon>Ecdysozoa</taxon>
        <taxon>Nematoda</taxon>
        <taxon>Chromadorea</taxon>
        <taxon>Rhabditida</taxon>
        <taxon>Rhabditina</taxon>
        <taxon>Rhabditomorpha</taxon>
        <taxon>Rhabditoidea</taxon>
        <taxon>Rhabditidae</taxon>
        <taxon>Peloderinae</taxon>
        <taxon>Caenorhabditis</taxon>
    </lineage>
</organism>
<gene>
    <name evidence="1" type="ORF">GCK72_013081</name>
</gene>